<reference evidence="1 2" key="1">
    <citation type="submission" date="2021-01" db="EMBL/GenBank/DDBJ databases">
        <title>Genomic Encyclopedia of Type Strains, Phase IV (KMG-IV): sequencing the most valuable type-strain genomes for metagenomic binning, comparative biology and taxonomic classification.</title>
        <authorList>
            <person name="Goeker M."/>
        </authorList>
    </citation>
    <scope>NUCLEOTIDE SEQUENCE [LARGE SCALE GENOMIC DNA]</scope>
    <source>
        <strain evidence="1 2">DSM 24436</strain>
    </source>
</reference>
<keyword evidence="2" id="KW-1185">Reference proteome</keyword>
<protein>
    <submittedName>
        <fullName evidence="1">Vacuolar-type H+-ATPase subunit H</fullName>
    </submittedName>
</protein>
<evidence type="ECO:0000313" key="1">
    <source>
        <dbReference type="EMBL" id="MBM7560551.1"/>
    </source>
</evidence>
<name>A0ABS2MMC4_9FIRM</name>
<organism evidence="1 2">
    <name type="scientific">Fusibacter tunisiensis</name>
    <dbReference type="NCBI Taxonomy" id="1008308"/>
    <lineage>
        <taxon>Bacteria</taxon>
        <taxon>Bacillati</taxon>
        <taxon>Bacillota</taxon>
        <taxon>Clostridia</taxon>
        <taxon>Eubacteriales</taxon>
        <taxon>Eubacteriales Family XII. Incertae Sedis</taxon>
        <taxon>Fusibacter</taxon>
    </lineage>
</organism>
<dbReference type="Proteomes" id="UP000767854">
    <property type="component" value="Unassembled WGS sequence"/>
</dbReference>
<proteinExistence type="predicted"/>
<dbReference type="EMBL" id="JAFBDT010000001">
    <property type="protein sequence ID" value="MBM7560551.1"/>
    <property type="molecule type" value="Genomic_DNA"/>
</dbReference>
<accession>A0ABS2MMC4</accession>
<comment type="caution">
    <text evidence="1">The sequence shown here is derived from an EMBL/GenBank/DDBJ whole genome shotgun (WGS) entry which is preliminary data.</text>
</comment>
<sequence>MSNSKSQEMELKVLELLDDFEDKLESAPTVPLTGKILVDREEFLEILKDINILLPDEYQHVRWIKSQKQQIIEDANKLAQELITNARHEELKIVEQAKAQENDILMNASLRSREMIDENDIVLKARQRADQIVEEAEIRAEEIRRGSYEYAEEIMKKVAYNMSKVLHTVNENLEELEEYK</sequence>
<evidence type="ECO:0000313" key="2">
    <source>
        <dbReference type="Proteomes" id="UP000767854"/>
    </source>
</evidence>
<dbReference type="RefSeq" id="WP_204661072.1">
    <property type="nucleotide sequence ID" value="NZ_JAFBDT010000001.1"/>
</dbReference>
<gene>
    <name evidence="1" type="ORF">JOC49_000060</name>
</gene>